<dbReference type="SUPFAM" id="SSF55781">
    <property type="entry name" value="GAF domain-like"/>
    <property type="match status" value="1"/>
</dbReference>
<sequence>MNIITRDDTKIIIVIAFLFIIGILLCIIWYYRKKIAQMEKINLAGINISSGAQQKLIQRIMEVAKQQVDAESCSLYFVNDETKELYFGVALGEKGSLIKELRFKIDDSFIAGWVATYKKTLNIKDVNKDKRFKNRNVAKNFGLNEKSFLTMPVIFGGKLVAVLQMINKLNGGHFSKADEKTMELLIETQIAPNLEKAKVYNYMQELFNDSIQTIANAIDARDEYTQGHCMRVAEYSIMIGKELGLDEEELVSLRYSAVLHDVGKIGIRDDILNSKQKLTAEEFEEMKSHVIKGTKIIEQISKTNPDIVYGVKYHHERYDGKGYCEGLSGEEIPLFARIIAVADTFDAMTSNRPYRREFPQEAAVAELIRGAGTQYDKKVVDAFVRCFDGQS</sequence>
<dbReference type="PANTHER" id="PTHR43155">
    <property type="entry name" value="CYCLIC DI-GMP PHOSPHODIESTERASE PA4108-RELATED"/>
    <property type="match status" value="1"/>
</dbReference>
<dbReference type="InterPro" id="IPR006674">
    <property type="entry name" value="HD_domain"/>
</dbReference>
<evidence type="ECO:0000259" key="1">
    <source>
        <dbReference type="PROSITE" id="PS51831"/>
    </source>
</evidence>
<gene>
    <name evidence="3" type="ORF">EHE19_002390</name>
</gene>
<dbReference type="Proteomes" id="UP000306409">
    <property type="component" value="Chromosome"/>
</dbReference>
<dbReference type="Pfam" id="PF13487">
    <property type="entry name" value="HD_5"/>
    <property type="match status" value="1"/>
</dbReference>
<accession>A0A4U7JJF8</accession>
<feature type="domain" description="HD-GYP" evidence="2">
    <location>
        <begin position="203"/>
        <end position="391"/>
    </location>
</feature>
<keyword evidence="4" id="KW-1185">Reference proteome</keyword>
<protein>
    <submittedName>
        <fullName evidence="3">HD domain-containing protein</fullName>
    </submittedName>
</protein>
<dbReference type="InterPro" id="IPR003018">
    <property type="entry name" value="GAF"/>
</dbReference>
<dbReference type="SMART" id="SM00065">
    <property type="entry name" value="GAF"/>
    <property type="match status" value="1"/>
</dbReference>
<dbReference type="Gene3D" id="1.10.3210.10">
    <property type="entry name" value="Hypothetical protein af1432"/>
    <property type="match status" value="1"/>
</dbReference>
<dbReference type="Pfam" id="PF01590">
    <property type="entry name" value="GAF"/>
    <property type="match status" value="1"/>
</dbReference>
<dbReference type="InterPro" id="IPR037522">
    <property type="entry name" value="HD_GYP_dom"/>
</dbReference>
<dbReference type="PROSITE" id="PS51831">
    <property type="entry name" value="HD"/>
    <property type="match status" value="1"/>
</dbReference>
<dbReference type="PROSITE" id="PS51832">
    <property type="entry name" value="HD_GYP"/>
    <property type="match status" value="1"/>
</dbReference>
<dbReference type="PANTHER" id="PTHR43155:SF2">
    <property type="entry name" value="CYCLIC DI-GMP PHOSPHODIESTERASE PA4108"/>
    <property type="match status" value="1"/>
</dbReference>
<proteinExistence type="predicted"/>
<dbReference type="SUPFAM" id="SSF109604">
    <property type="entry name" value="HD-domain/PDEase-like"/>
    <property type="match status" value="1"/>
</dbReference>
<name>A0A4U7JJF8_9FIRM</name>
<dbReference type="EMBL" id="CP061336">
    <property type="protein sequence ID" value="QNU67405.1"/>
    <property type="molecule type" value="Genomic_DNA"/>
</dbReference>
<dbReference type="Gene3D" id="3.30.450.40">
    <property type="match status" value="1"/>
</dbReference>
<reference evidence="3 4" key="1">
    <citation type="submission" date="2020-09" db="EMBL/GenBank/DDBJ databases">
        <title>Characterization and genome sequencing of Ruminiclostridium sp. nov. MA18.</title>
        <authorList>
            <person name="Rettenmaier R."/>
            <person name="Kowollik M.-L."/>
            <person name="Liebl W."/>
            <person name="Zverlov V."/>
        </authorList>
    </citation>
    <scope>NUCLEOTIDE SEQUENCE [LARGE SCALE GENOMIC DNA]</scope>
    <source>
        <strain evidence="3 4">MA18</strain>
    </source>
</reference>
<evidence type="ECO:0000259" key="2">
    <source>
        <dbReference type="PROSITE" id="PS51832"/>
    </source>
</evidence>
<organism evidence="3 4">
    <name type="scientific">Ruminiclostridium herbifermentans</name>
    <dbReference type="NCBI Taxonomy" id="2488810"/>
    <lineage>
        <taxon>Bacteria</taxon>
        <taxon>Bacillati</taxon>
        <taxon>Bacillota</taxon>
        <taxon>Clostridia</taxon>
        <taxon>Eubacteriales</taxon>
        <taxon>Oscillospiraceae</taxon>
        <taxon>Ruminiclostridium</taxon>
    </lineage>
</organism>
<evidence type="ECO:0000313" key="4">
    <source>
        <dbReference type="Proteomes" id="UP000306409"/>
    </source>
</evidence>
<feature type="domain" description="HD" evidence="1">
    <location>
        <begin position="225"/>
        <end position="348"/>
    </location>
</feature>
<dbReference type="InterPro" id="IPR003607">
    <property type="entry name" value="HD/PDEase_dom"/>
</dbReference>
<dbReference type="KEGG" id="rher:EHE19_002390"/>
<dbReference type="AlphaFoldDB" id="A0A4U7JJF8"/>
<evidence type="ECO:0000313" key="3">
    <source>
        <dbReference type="EMBL" id="QNU67405.1"/>
    </source>
</evidence>
<dbReference type="RefSeq" id="WP_137697746.1">
    <property type="nucleotide sequence ID" value="NZ_CP061336.1"/>
</dbReference>
<dbReference type="InterPro" id="IPR029016">
    <property type="entry name" value="GAF-like_dom_sf"/>
</dbReference>
<dbReference type="CDD" id="cd00077">
    <property type="entry name" value="HDc"/>
    <property type="match status" value="1"/>
</dbReference>
<dbReference type="SMART" id="SM00471">
    <property type="entry name" value="HDc"/>
    <property type="match status" value="1"/>
</dbReference>
<dbReference type="OrthoDB" id="9804747at2"/>